<evidence type="ECO:0000313" key="3">
    <source>
        <dbReference type="EMBL" id="MDN5071798.1"/>
    </source>
</evidence>
<organism evidence="3 4">
    <name type="scientific">Aliarcobacter butzleri</name>
    <dbReference type="NCBI Taxonomy" id="28197"/>
    <lineage>
        <taxon>Bacteria</taxon>
        <taxon>Pseudomonadati</taxon>
        <taxon>Campylobacterota</taxon>
        <taxon>Epsilonproteobacteria</taxon>
        <taxon>Campylobacterales</taxon>
        <taxon>Arcobacteraceae</taxon>
        <taxon>Aliarcobacter</taxon>
    </lineage>
</organism>
<gene>
    <name evidence="3" type="ORF">O8C76_12265</name>
</gene>
<protein>
    <recommendedName>
        <fullName evidence="5">Tyr recombinase domain-containing protein</fullName>
    </recommendedName>
</protein>
<evidence type="ECO:0000313" key="4">
    <source>
        <dbReference type="Proteomes" id="UP001170288"/>
    </source>
</evidence>
<feature type="non-terminal residue" evidence="3">
    <location>
        <position position="1"/>
    </location>
</feature>
<dbReference type="GO" id="GO:0003677">
    <property type="term" value="F:DNA binding"/>
    <property type="evidence" value="ECO:0007669"/>
    <property type="project" value="InterPro"/>
</dbReference>
<keyword evidence="2" id="KW-0812">Transmembrane</keyword>
<dbReference type="Proteomes" id="UP001170288">
    <property type="component" value="Unassembled WGS sequence"/>
</dbReference>
<evidence type="ECO:0000256" key="2">
    <source>
        <dbReference type="SAM" id="Phobius"/>
    </source>
</evidence>
<dbReference type="EMBL" id="JAPZCX010000042">
    <property type="protein sequence ID" value="MDN5071798.1"/>
    <property type="molecule type" value="Genomic_DNA"/>
</dbReference>
<accession>A0AAW7Q0Z2</accession>
<feature type="transmembrane region" description="Helical" evidence="2">
    <location>
        <begin position="13"/>
        <end position="35"/>
    </location>
</feature>
<reference evidence="3" key="2">
    <citation type="journal article" date="2023" name="Microorganisms">
        <title>Genomic Characterization of Arcobacter butzleri Strains Isolated from Various Sources in Lithuania.</title>
        <authorList>
            <person name="Uljanovas D."/>
            <person name="Golz G."/>
            <person name="Fleischmann S."/>
            <person name="Kudirkiene E."/>
            <person name="Kasetiene N."/>
            <person name="Grineviciene A."/>
            <person name="Tamuleviciene E."/>
            <person name="Aksomaitiene J."/>
            <person name="Alter T."/>
            <person name="Malakauskas M."/>
        </authorList>
    </citation>
    <scope>NUCLEOTIDE SEQUENCE</scope>
    <source>
        <strain evidence="3">RCM69</strain>
    </source>
</reference>
<dbReference type="InterPro" id="IPR011010">
    <property type="entry name" value="DNA_brk_join_enz"/>
</dbReference>
<dbReference type="AlphaFoldDB" id="A0AAW7Q0Z2"/>
<name>A0AAW7Q0Z2_9BACT</name>
<dbReference type="GO" id="GO:0015074">
    <property type="term" value="P:DNA integration"/>
    <property type="evidence" value="ECO:0007669"/>
    <property type="project" value="InterPro"/>
</dbReference>
<keyword evidence="2" id="KW-1133">Transmembrane helix</keyword>
<dbReference type="GO" id="GO:0006310">
    <property type="term" value="P:DNA recombination"/>
    <property type="evidence" value="ECO:0007669"/>
    <property type="project" value="UniProtKB-KW"/>
</dbReference>
<proteinExistence type="predicted"/>
<dbReference type="InterPro" id="IPR013762">
    <property type="entry name" value="Integrase-like_cat_sf"/>
</dbReference>
<dbReference type="Gene3D" id="1.10.443.10">
    <property type="entry name" value="Intergrase catalytic core"/>
    <property type="match status" value="1"/>
</dbReference>
<dbReference type="SUPFAM" id="SSF56349">
    <property type="entry name" value="DNA breaking-rejoining enzymes"/>
    <property type="match status" value="1"/>
</dbReference>
<evidence type="ECO:0000256" key="1">
    <source>
        <dbReference type="ARBA" id="ARBA00023172"/>
    </source>
</evidence>
<evidence type="ECO:0008006" key="5">
    <source>
        <dbReference type="Google" id="ProtNLM"/>
    </source>
</evidence>
<keyword evidence="1" id="KW-0233">DNA recombination</keyword>
<keyword evidence="2" id="KW-0472">Membrane</keyword>
<comment type="caution">
    <text evidence="3">The sequence shown here is derived from an EMBL/GenBank/DDBJ whole genome shotgun (WGS) entry which is preliminary data.</text>
</comment>
<reference evidence="3" key="1">
    <citation type="submission" date="2022-12" db="EMBL/GenBank/DDBJ databases">
        <authorList>
            <person name="Uljanovas D."/>
        </authorList>
    </citation>
    <scope>NUCLEOTIDE SEQUENCE</scope>
    <source>
        <strain evidence="3">RCM69</strain>
    </source>
</reference>
<sequence>INSSLSIILTPNILFRVYCIFFINKVVHFYFALLVHFTFAFDTYQNVDITVIKELLGHSSIQTTAIYTNPSRKRIKSAIMEVF</sequence>